<dbReference type="CDD" id="cd06533">
    <property type="entry name" value="Glyco_transf_WecG_TagA"/>
    <property type="match status" value="1"/>
</dbReference>
<dbReference type="NCBIfam" id="TIGR00696">
    <property type="entry name" value="wecG_tagA_cpsF"/>
    <property type="match status" value="1"/>
</dbReference>
<name>A0ABN4YJY1_9GAMM</name>
<dbReference type="EMBL" id="CP020472">
    <property type="protein sequence ID" value="ARD22675.1"/>
    <property type="molecule type" value="Genomic_DNA"/>
</dbReference>
<evidence type="ECO:0000256" key="2">
    <source>
        <dbReference type="ARBA" id="ARBA00022679"/>
    </source>
</evidence>
<accession>A0ABN4YJY1</accession>
<gene>
    <name evidence="3" type="ORF">SJ2017_2385</name>
</gene>
<protein>
    <submittedName>
        <fullName evidence="3">Glycosyltransferase</fullName>
    </submittedName>
</protein>
<evidence type="ECO:0000313" key="4">
    <source>
        <dbReference type="Proteomes" id="UP000191820"/>
    </source>
</evidence>
<evidence type="ECO:0000256" key="1">
    <source>
        <dbReference type="ARBA" id="ARBA00022676"/>
    </source>
</evidence>
<dbReference type="Pfam" id="PF03808">
    <property type="entry name" value="Glyco_tran_WecG"/>
    <property type="match status" value="1"/>
</dbReference>
<evidence type="ECO:0000313" key="3">
    <source>
        <dbReference type="EMBL" id="ARD22675.1"/>
    </source>
</evidence>
<dbReference type="PANTHER" id="PTHR34136:SF1">
    <property type="entry name" value="UDP-N-ACETYL-D-MANNOSAMINURONIC ACID TRANSFERASE"/>
    <property type="match status" value="1"/>
</dbReference>
<dbReference type="Proteomes" id="UP000191820">
    <property type="component" value="Chromosome"/>
</dbReference>
<dbReference type="RefSeq" id="WP_055023312.1">
    <property type="nucleotide sequence ID" value="NZ_CANMJJ010000001.1"/>
</dbReference>
<sequence length="243" mass="27015">MSSTFKTLAEKLTIYSQPEQAIQSIQNALEAKKTVTVAFANAHGFNLAKQNKDFYQHLLNSDFVFRDGIGVKLLFKNLNMDFGFNLNGTDFIPQLLSHLANKSSQSSTPLKLAIFGTSDEILQSAKPAFEKLGLEVVAVKNGFASAEDYVSLSKSVQADIYLLAMGMPKQEMVAMQLTTELDKGLIICGGAIVDFLGGKVKRAPSFIRNMGLEWLYRLLIEPKRMFKRYVIGNVKFLYSTLHA</sequence>
<proteinExistence type="predicted"/>
<organism evidence="3 4">
    <name type="scientific">Shewanella japonica</name>
    <dbReference type="NCBI Taxonomy" id="93973"/>
    <lineage>
        <taxon>Bacteria</taxon>
        <taxon>Pseudomonadati</taxon>
        <taxon>Pseudomonadota</taxon>
        <taxon>Gammaproteobacteria</taxon>
        <taxon>Alteromonadales</taxon>
        <taxon>Shewanellaceae</taxon>
        <taxon>Shewanella</taxon>
    </lineage>
</organism>
<keyword evidence="4" id="KW-1185">Reference proteome</keyword>
<keyword evidence="1" id="KW-0328">Glycosyltransferase</keyword>
<keyword evidence="2" id="KW-0808">Transferase</keyword>
<dbReference type="PANTHER" id="PTHR34136">
    <property type="match status" value="1"/>
</dbReference>
<dbReference type="InterPro" id="IPR004629">
    <property type="entry name" value="WecG_TagA_CpsF"/>
</dbReference>
<reference evidence="3 4" key="1">
    <citation type="submission" date="2017-03" db="EMBL/GenBank/DDBJ databases">
        <title>Genome sequencing of Shewanella japonica KCTC 22435.</title>
        <authorList>
            <person name="Kim K.M."/>
        </authorList>
    </citation>
    <scope>NUCLEOTIDE SEQUENCE [LARGE SCALE GENOMIC DNA]</scope>
    <source>
        <strain evidence="3 4">KCTC 22435</strain>
    </source>
</reference>